<accession>A0A1H8I8W9</accession>
<name>A0A1H8I8W9_9HYPH</name>
<dbReference type="AlphaFoldDB" id="A0A1H8I8W9"/>
<dbReference type="Proteomes" id="UP000198939">
    <property type="component" value="Unassembled WGS sequence"/>
</dbReference>
<dbReference type="EMBL" id="FOCV01000006">
    <property type="protein sequence ID" value="SEN64318.1"/>
    <property type="molecule type" value="Genomic_DNA"/>
</dbReference>
<keyword evidence="4" id="KW-1185">Reference proteome</keyword>
<reference evidence="2 4" key="3">
    <citation type="submission" date="2016-10" db="EMBL/GenBank/DDBJ databases">
        <authorList>
            <person name="Varghese N."/>
            <person name="Submissions S."/>
        </authorList>
    </citation>
    <scope>NUCLEOTIDE SEQUENCE [LARGE SCALE GENOMIC DNA]</scope>
    <source>
        <strain evidence="2 4">CGMCC 1.7071</strain>
    </source>
</reference>
<evidence type="ECO:0000313" key="1">
    <source>
        <dbReference type="EMBL" id="SEH69479.1"/>
    </source>
</evidence>
<sequence length="74" mass="8363">MMLMSPVPGHLEAKCILLNFVTISCFRKGSRIDGGGLCEQRSWHVWAAWKPRLVLIDVNIHFEGEAILAVDTRQ</sequence>
<protein>
    <submittedName>
        <fullName evidence="1">Uncharacterized protein</fullName>
    </submittedName>
</protein>
<reference evidence="3" key="1">
    <citation type="submission" date="2016-10" db="EMBL/GenBank/DDBJ databases">
        <authorList>
            <person name="Wibberg D."/>
        </authorList>
    </citation>
    <scope>NUCLEOTIDE SEQUENCE [LARGE SCALE GENOMIC DNA]</scope>
</reference>
<dbReference type="EMBL" id="FNXB01000008">
    <property type="protein sequence ID" value="SEH69479.1"/>
    <property type="molecule type" value="Genomic_DNA"/>
</dbReference>
<proteinExistence type="predicted"/>
<dbReference type="STRING" id="501024.RTCCBAU85039_1822"/>
<dbReference type="Proteomes" id="UP000183063">
    <property type="component" value="Unassembled WGS sequence"/>
</dbReference>
<evidence type="ECO:0000313" key="4">
    <source>
        <dbReference type="Proteomes" id="UP000198939"/>
    </source>
</evidence>
<organism evidence="1 3">
    <name type="scientific">Rhizobium tibeticum</name>
    <dbReference type="NCBI Taxonomy" id="501024"/>
    <lineage>
        <taxon>Bacteria</taxon>
        <taxon>Pseudomonadati</taxon>
        <taxon>Pseudomonadota</taxon>
        <taxon>Alphaproteobacteria</taxon>
        <taxon>Hyphomicrobiales</taxon>
        <taxon>Rhizobiaceae</taxon>
        <taxon>Rhizobium/Agrobacterium group</taxon>
        <taxon>Rhizobium</taxon>
    </lineage>
</organism>
<gene>
    <name evidence="1" type="ORF">RTCCBAU85039_1822</name>
    <name evidence="2" type="ORF">SAMN05216228_100632</name>
</gene>
<evidence type="ECO:0000313" key="2">
    <source>
        <dbReference type="EMBL" id="SEN64318.1"/>
    </source>
</evidence>
<evidence type="ECO:0000313" key="3">
    <source>
        <dbReference type="Proteomes" id="UP000183063"/>
    </source>
</evidence>
<reference evidence="1" key="2">
    <citation type="submission" date="2016-10" db="EMBL/GenBank/DDBJ databases">
        <authorList>
            <person name="de Groot N.N."/>
        </authorList>
    </citation>
    <scope>NUCLEOTIDE SEQUENCE [LARGE SCALE GENOMIC DNA]</scope>
    <source>
        <strain evidence="1">CCBAU85039</strain>
    </source>
</reference>